<dbReference type="InterPro" id="IPR001128">
    <property type="entry name" value="Cyt_P450"/>
</dbReference>
<gene>
    <name evidence="8" type="primary">LOC136079583</name>
</gene>
<dbReference type="InterPro" id="IPR050196">
    <property type="entry name" value="Cytochrome_P450_Monoox"/>
</dbReference>
<dbReference type="RefSeq" id="XP_065651578.1">
    <property type="nucleotide sequence ID" value="XM_065795506.1"/>
</dbReference>
<name>A0ABM4BR04_HYDVU</name>
<dbReference type="Pfam" id="PF00067">
    <property type="entry name" value="p450"/>
    <property type="match status" value="1"/>
</dbReference>
<dbReference type="Gene3D" id="1.10.630.10">
    <property type="entry name" value="Cytochrome P450"/>
    <property type="match status" value="1"/>
</dbReference>
<evidence type="ECO:0000313" key="8">
    <source>
        <dbReference type="RefSeq" id="XP_065651578.1"/>
    </source>
</evidence>
<keyword evidence="3" id="KW-0479">Metal-binding</keyword>
<evidence type="ECO:0000256" key="4">
    <source>
        <dbReference type="ARBA" id="ARBA00023002"/>
    </source>
</evidence>
<accession>A0ABM4BR04</accession>
<reference evidence="8" key="1">
    <citation type="submission" date="2025-08" db="UniProtKB">
        <authorList>
            <consortium name="RefSeq"/>
        </authorList>
    </citation>
    <scope>IDENTIFICATION</scope>
</reference>
<protein>
    <submittedName>
        <fullName evidence="8">Cytochrome P450 4C1-like</fullName>
    </submittedName>
</protein>
<keyword evidence="7" id="KW-1185">Reference proteome</keyword>
<dbReference type="PRINTS" id="PR00385">
    <property type="entry name" value="P450"/>
</dbReference>
<evidence type="ECO:0000256" key="2">
    <source>
        <dbReference type="ARBA" id="ARBA00022617"/>
    </source>
</evidence>
<sequence>MYMIYIAVFILLCLLLFFANVLKRFYHPLRKFPSPQESLITGHYSYFYGYDHVNALLSFGKQFEKDGLYTLDTLNGFRFVNLLLPEFIKTIFSDGKNFHRSNVLKVIFPLVGNGMIVSNYENHHWQRKVLNEAFTSKQLKNYFPAFSLHTDLLMKLWSYTCDKENGTNIIVLDDLSNLSFDIVGDVGFGYQFNTITSHSGNEVTKAFQKYCQLRHNLHPFYKALLAYFPFLMRLLFMFGKHKKAEQVISNTLNMLINKRKKEIEDGIATDEKDFLTIVLKDQQKDGSKMTNDLIRDNLVTLLIAGHETTSVAMQWCLYMLGTNSDVQNELREDIKKNVFDIKSITCEEVLSIKYLDCVVKETLRLHPPISFIGRINNNQTKFGKYNIPAGSYVRVPINSAHMNESIFPDPYSFKPERFLTGEIQPLSYLTFGQGIYNCIGKNFALLEIKTFLIKALLQFEFSVDLEHMNYIKQIFVSTKTVEPLWIRVKPI</sequence>
<dbReference type="Proteomes" id="UP001652625">
    <property type="component" value="Chromosome 04"/>
</dbReference>
<dbReference type="GeneID" id="136079583"/>
<dbReference type="PRINTS" id="PR00465">
    <property type="entry name" value="EP450IV"/>
</dbReference>
<keyword evidence="2" id="KW-0349">Heme</keyword>
<evidence type="ECO:0000313" key="7">
    <source>
        <dbReference type="Proteomes" id="UP001652625"/>
    </source>
</evidence>
<evidence type="ECO:0000256" key="5">
    <source>
        <dbReference type="ARBA" id="ARBA00023004"/>
    </source>
</evidence>
<proteinExistence type="inferred from homology"/>
<dbReference type="InterPro" id="IPR002403">
    <property type="entry name" value="Cyt_P450_E_grp-IV"/>
</dbReference>
<dbReference type="PANTHER" id="PTHR24291">
    <property type="entry name" value="CYTOCHROME P450 FAMILY 4"/>
    <property type="match status" value="1"/>
</dbReference>
<evidence type="ECO:0000256" key="6">
    <source>
        <dbReference type="ARBA" id="ARBA00023033"/>
    </source>
</evidence>
<evidence type="ECO:0000256" key="3">
    <source>
        <dbReference type="ARBA" id="ARBA00022723"/>
    </source>
</evidence>
<dbReference type="PANTHER" id="PTHR24291:SF50">
    <property type="entry name" value="BIFUNCTIONAL ALBAFLAVENONE MONOOXYGENASE_TERPENE SYNTHASE"/>
    <property type="match status" value="1"/>
</dbReference>
<keyword evidence="6" id="KW-0503">Monooxygenase</keyword>
<keyword evidence="4" id="KW-0560">Oxidoreductase</keyword>
<dbReference type="InterPro" id="IPR036396">
    <property type="entry name" value="Cyt_P450_sf"/>
</dbReference>
<comment type="similarity">
    <text evidence="1">Belongs to the cytochrome P450 family.</text>
</comment>
<keyword evidence="5" id="KW-0408">Iron</keyword>
<evidence type="ECO:0000256" key="1">
    <source>
        <dbReference type="ARBA" id="ARBA00010617"/>
    </source>
</evidence>
<organism evidence="7 8">
    <name type="scientific">Hydra vulgaris</name>
    <name type="common">Hydra</name>
    <name type="synonym">Hydra attenuata</name>
    <dbReference type="NCBI Taxonomy" id="6087"/>
    <lineage>
        <taxon>Eukaryota</taxon>
        <taxon>Metazoa</taxon>
        <taxon>Cnidaria</taxon>
        <taxon>Hydrozoa</taxon>
        <taxon>Hydroidolina</taxon>
        <taxon>Anthoathecata</taxon>
        <taxon>Aplanulata</taxon>
        <taxon>Hydridae</taxon>
        <taxon>Hydra</taxon>
    </lineage>
</organism>
<dbReference type="SUPFAM" id="SSF48264">
    <property type="entry name" value="Cytochrome P450"/>
    <property type="match status" value="1"/>
</dbReference>